<evidence type="ECO:0000313" key="2">
    <source>
        <dbReference type="EMBL" id="NHO65521.1"/>
    </source>
</evidence>
<dbReference type="RefSeq" id="WP_167184555.1">
    <property type="nucleotide sequence ID" value="NZ_JAAONZ010000004.1"/>
</dbReference>
<reference evidence="2" key="1">
    <citation type="submission" date="2020-03" db="EMBL/GenBank/DDBJ databases">
        <authorList>
            <person name="Guo F."/>
        </authorList>
    </citation>
    <scope>NUCLEOTIDE SEQUENCE</scope>
    <source>
        <strain evidence="2">JCM 30134</strain>
    </source>
</reference>
<protein>
    <submittedName>
        <fullName evidence="2">DUF1415 domain-containing protein</fullName>
    </submittedName>
</protein>
<sequence>METNANVSQGQIIAEVQCWLQEVVIGLNLCPFAARPTKSGQVAFVVSEARAEEALLEDLQAQLEKLEATSATELETTLLIVPHMLQDFMDYNLYLHWVDQLVARRGWEGEFQVATFHPDYQFEGTSAEDSENLTNRSPYPTFHLLREASLEKMLARFPGSDEIPENNIRRMNQLTDGEKQKLFPYLYSP</sequence>
<gene>
    <name evidence="2" type="ORF">G8770_08220</name>
</gene>
<comment type="caution">
    <text evidence="2">The sequence shown here is derived from an EMBL/GenBank/DDBJ whole genome shotgun (WGS) entry which is preliminary data.</text>
</comment>
<organism evidence="2 3">
    <name type="scientific">Pseudomaricurvus hydrocarbonicus</name>
    <dbReference type="NCBI Taxonomy" id="1470433"/>
    <lineage>
        <taxon>Bacteria</taxon>
        <taxon>Pseudomonadati</taxon>
        <taxon>Pseudomonadota</taxon>
        <taxon>Gammaproteobacteria</taxon>
        <taxon>Cellvibrionales</taxon>
        <taxon>Cellvibrionaceae</taxon>
        <taxon>Pseudomaricurvus</taxon>
    </lineage>
</organism>
<dbReference type="AlphaFoldDB" id="A0A9E5JU40"/>
<dbReference type="Proteomes" id="UP000787472">
    <property type="component" value="Unassembled WGS sequence"/>
</dbReference>
<evidence type="ECO:0000313" key="3">
    <source>
        <dbReference type="Proteomes" id="UP000787472"/>
    </source>
</evidence>
<evidence type="ECO:0000256" key="1">
    <source>
        <dbReference type="SAM" id="Coils"/>
    </source>
</evidence>
<accession>A0A9E5JU40</accession>
<proteinExistence type="predicted"/>
<dbReference type="InterPro" id="IPR009858">
    <property type="entry name" value="DUF1415"/>
</dbReference>
<keyword evidence="1" id="KW-0175">Coiled coil</keyword>
<dbReference type="EMBL" id="JAAONZ010000004">
    <property type="protein sequence ID" value="NHO65521.1"/>
    <property type="molecule type" value="Genomic_DNA"/>
</dbReference>
<dbReference type="Pfam" id="PF07209">
    <property type="entry name" value="DUF1415"/>
    <property type="match status" value="1"/>
</dbReference>
<feature type="coiled-coil region" evidence="1">
    <location>
        <begin position="49"/>
        <end position="76"/>
    </location>
</feature>
<name>A0A9E5JU40_9GAMM</name>
<keyword evidence="3" id="KW-1185">Reference proteome</keyword>